<dbReference type="Gene3D" id="3.30.70.1430">
    <property type="entry name" value="Multidrug efflux transporter AcrB pore domain"/>
    <property type="match status" value="2"/>
</dbReference>
<dbReference type="AlphaFoldDB" id="A0A1M6QQK6"/>
<keyword evidence="3" id="KW-1185">Reference proteome</keyword>
<proteinExistence type="predicted"/>
<sequence length="1007" mass="112416">MYRFFIRRPVTSWMLMFSFILLGLYSYFNIPIDRLPNVDFPTVTISTTYNGADAQTVDAVVTRQIEDELATISGIEYIASSSYYGTSRISVVFSLEKDVDVAAQEVRDAVQRAYGRMPIGVDPPVVRKVDTSGVPVFVMLLHSKTADYQTLAYYADKLIRRDVERIYGVGEVDLGGFRDNVLWVRINPEKLWARGLTPSDVAQVVQNNLLNSPAGSIYGTQRDYVLRLYGKPEKPEDLGLSSLPNGLQLRDVAKVYFGEDEKRGMARFMGEQAIVIVVYKQSNANTVQVVDAVKKKMEEWNKRLPAGMRLDYTFDASIFIKDSVRAAIEEIVMGSFLTAVVVYLFLGSLRVTFVPVFAIPVALLGTIFFLYIKGDSLNTFTLLAMAVAVGIVIDDAIVVLESIFRRAQEGLNPLEAAELGTRIVIFALLASTASLIVVFLPVLFLKGVIGKFFSGFVFTLIVAIAISYLVSLSFTPMATARLVGVSHENKFMRAYAKFEALFDKALLWSLRHKLFVIVISLVTAVLGFFLFQKTKKEFFPVVDEGRFLVRFETPIGSSFDFTEQKTREIEAILRRNPYVDRFGVAMGQGVAGRPDVNGGMGFVYLKSGKRPHMTVIMNQLRNEFSKLRDVRVSVESAPISLGLGRQTDVQYVVKGPYLEELQRIADAYMRDFGNRPGFKDVDTDLRLNEPQVRIIPDRQKLADLGIDVKAVSDTLQILFGKYKVGTYEVGSESYNAYIKADEDFIKEVENLKKVYVRAKNGNLVPLYDVVQIQQGPGYHVINRFNRQYSFTLYANLSGSKDLASALSEVESWLQANLPPGYSYERVGQAREFARSFQGFGFSVLVALLGVYMILASLFESYRLPFIVLLMVPLAAMGAFGLLSLTGTSLSVPSYFGIILLIGIIVRDAVLFIERILQLEKEGVSSREAILQARRERLRPILMTTLTVVAALLPVALGLTAGSEFRKPLAVAIIGGILSGLPLSLFLLPVLYEVFTILKKKTQREHRA</sequence>
<evidence type="ECO:0000256" key="1">
    <source>
        <dbReference type="SAM" id="Phobius"/>
    </source>
</evidence>
<reference evidence="2 3" key="1">
    <citation type="submission" date="2016-11" db="EMBL/GenBank/DDBJ databases">
        <authorList>
            <person name="Jaros S."/>
            <person name="Januszkiewicz K."/>
            <person name="Wedrychowicz H."/>
        </authorList>
    </citation>
    <scope>NUCLEOTIDE SEQUENCE [LARGE SCALE GENOMIC DNA]</scope>
    <source>
        <strain evidence="2 3">DSM 19557</strain>
    </source>
</reference>
<feature type="transmembrane region" description="Helical" evidence="1">
    <location>
        <begin position="353"/>
        <end position="372"/>
    </location>
</feature>
<dbReference type="EMBL" id="LT670846">
    <property type="protein sequence ID" value="SHK22380.1"/>
    <property type="molecule type" value="Genomic_DNA"/>
</dbReference>
<keyword evidence="1" id="KW-0472">Membrane</keyword>
<dbReference type="PRINTS" id="PR00702">
    <property type="entry name" value="ACRIFLAVINRP"/>
</dbReference>
<gene>
    <name evidence="2" type="ORF">SAMN05444391_0340</name>
</gene>
<feature type="transmembrane region" description="Helical" evidence="1">
    <location>
        <begin position="937"/>
        <end position="956"/>
    </location>
</feature>
<feature type="transmembrane region" description="Helical" evidence="1">
    <location>
        <begin position="378"/>
        <end position="403"/>
    </location>
</feature>
<dbReference type="Gene3D" id="3.30.70.1440">
    <property type="entry name" value="Multidrug efflux transporter AcrB pore domain"/>
    <property type="match status" value="1"/>
</dbReference>
<feature type="transmembrane region" description="Helical" evidence="1">
    <location>
        <begin position="423"/>
        <end position="444"/>
    </location>
</feature>
<evidence type="ECO:0000313" key="2">
    <source>
        <dbReference type="EMBL" id="SHK22380.1"/>
    </source>
</evidence>
<dbReference type="Gene3D" id="1.20.1640.10">
    <property type="entry name" value="Multidrug efflux transporter AcrB transmembrane domain"/>
    <property type="match status" value="2"/>
</dbReference>
<dbReference type="InterPro" id="IPR027463">
    <property type="entry name" value="AcrB_DN_DC_subdom"/>
</dbReference>
<dbReference type="OrthoDB" id="8270at2"/>
<dbReference type="SUPFAM" id="SSF82866">
    <property type="entry name" value="Multidrug efflux transporter AcrB transmembrane domain"/>
    <property type="match status" value="2"/>
</dbReference>
<dbReference type="RefSeq" id="WP_079653522.1">
    <property type="nucleotide sequence ID" value="NZ_LT670846.1"/>
</dbReference>
<keyword evidence="1" id="KW-0812">Transmembrane</keyword>
<feature type="transmembrane region" description="Helical" evidence="1">
    <location>
        <begin position="514"/>
        <end position="531"/>
    </location>
</feature>
<feature type="transmembrane region" description="Helical" evidence="1">
    <location>
        <begin position="865"/>
        <end position="882"/>
    </location>
</feature>
<dbReference type="Gene3D" id="3.30.2090.10">
    <property type="entry name" value="Multidrug efflux transporter AcrB TolC docking domain, DN and DC subdomains"/>
    <property type="match status" value="2"/>
</dbReference>
<name>A0A1M6QQK6_9AQUI</name>
<feature type="transmembrane region" description="Helical" evidence="1">
    <location>
        <begin position="968"/>
        <end position="994"/>
    </location>
</feature>
<dbReference type="PANTHER" id="PTHR32063">
    <property type="match status" value="1"/>
</dbReference>
<dbReference type="Pfam" id="PF00873">
    <property type="entry name" value="ACR_tran"/>
    <property type="match status" value="1"/>
</dbReference>
<accession>A0A1M6QQK6</accession>
<feature type="transmembrane region" description="Helical" evidence="1">
    <location>
        <begin position="894"/>
        <end position="916"/>
    </location>
</feature>
<dbReference type="InterPro" id="IPR001036">
    <property type="entry name" value="Acrflvin-R"/>
</dbReference>
<dbReference type="GO" id="GO:0042910">
    <property type="term" value="F:xenobiotic transmembrane transporter activity"/>
    <property type="evidence" value="ECO:0007669"/>
    <property type="project" value="TreeGrafter"/>
</dbReference>
<organism evidence="2 3">
    <name type="scientific">Thermocrinis minervae</name>
    <dbReference type="NCBI Taxonomy" id="381751"/>
    <lineage>
        <taxon>Bacteria</taxon>
        <taxon>Pseudomonadati</taxon>
        <taxon>Aquificota</taxon>
        <taxon>Aquificia</taxon>
        <taxon>Aquificales</taxon>
        <taxon>Aquificaceae</taxon>
        <taxon>Thermocrinis</taxon>
    </lineage>
</organism>
<protein>
    <submittedName>
        <fullName evidence="2">Hydrophobic/amphiphilic exporter-1, HAE1 family</fullName>
    </submittedName>
</protein>
<dbReference type="PANTHER" id="PTHR32063:SF0">
    <property type="entry name" value="SWARMING MOTILITY PROTEIN SWRC"/>
    <property type="match status" value="1"/>
</dbReference>
<feature type="transmembrane region" description="Helical" evidence="1">
    <location>
        <begin position="838"/>
        <end position="858"/>
    </location>
</feature>
<dbReference type="Gene3D" id="3.30.70.1320">
    <property type="entry name" value="Multidrug efflux transporter AcrB pore domain like"/>
    <property type="match status" value="1"/>
</dbReference>
<dbReference type="SUPFAM" id="SSF82693">
    <property type="entry name" value="Multidrug efflux transporter AcrB pore domain, PN1, PN2, PC1 and PC2 subdomains"/>
    <property type="match status" value="3"/>
</dbReference>
<dbReference type="STRING" id="381751.SAMN05444391_0340"/>
<evidence type="ECO:0000313" key="3">
    <source>
        <dbReference type="Proteomes" id="UP000189810"/>
    </source>
</evidence>
<keyword evidence="1" id="KW-1133">Transmembrane helix</keyword>
<dbReference type="Proteomes" id="UP000189810">
    <property type="component" value="Chromosome I"/>
</dbReference>
<feature type="transmembrane region" description="Helical" evidence="1">
    <location>
        <begin position="456"/>
        <end position="483"/>
    </location>
</feature>
<dbReference type="GO" id="GO:0005886">
    <property type="term" value="C:plasma membrane"/>
    <property type="evidence" value="ECO:0007669"/>
    <property type="project" value="TreeGrafter"/>
</dbReference>
<feature type="transmembrane region" description="Helical" evidence="1">
    <location>
        <begin position="12"/>
        <end position="28"/>
    </location>
</feature>
<feature type="transmembrane region" description="Helical" evidence="1">
    <location>
        <begin position="326"/>
        <end position="346"/>
    </location>
</feature>
<dbReference type="SUPFAM" id="SSF82714">
    <property type="entry name" value="Multidrug efflux transporter AcrB TolC docking domain, DN and DC subdomains"/>
    <property type="match status" value="2"/>
</dbReference>